<keyword evidence="3" id="KW-1185">Reference proteome</keyword>
<comment type="caution">
    <text evidence="2">The sequence shown here is derived from an EMBL/GenBank/DDBJ whole genome shotgun (WGS) entry which is preliminary data.</text>
</comment>
<evidence type="ECO:0008006" key="4">
    <source>
        <dbReference type="Google" id="ProtNLM"/>
    </source>
</evidence>
<evidence type="ECO:0000256" key="1">
    <source>
        <dbReference type="SAM" id="MobiDB-lite"/>
    </source>
</evidence>
<organism evidence="2 3">
    <name type="scientific">Tritrichomonas musculus</name>
    <dbReference type="NCBI Taxonomy" id="1915356"/>
    <lineage>
        <taxon>Eukaryota</taxon>
        <taxon>Metamonada</taxon>
        <taxon>Parabasalia</taxon>
        <taxon>Tritrichomonadida</taxon>
        <taxon>Tritrichomonadidae</taxon>
        <taxon>Tritrichomonas</taxon>
    </lineage>
</organism>
<feature type="region of interest" description="Disordered" evidence="1">
    <location>
        <begin position="1"/>
        <end position="24"/>
    </location>
</feature>
<proteinExistence type="predicted"/>
<gene>
    <name evidence="2" type="ORF">M9Y10_014884</name>
</gene>
<dbReference type="Proteomes" id="UP001470230">
    <property type="component" value="Unassembled WGS sequence"/>
</dbReference>
<evidence type="ECO:0000313" key="2">
    <source>
        <dbReference type="EMBL" id="KAK8896957.1"/>
    </source>
</evidence>
<protein>
    <recommendedName>
        <fullName evidence="4">Caspase family p20 domain-containing protein</fullName>
    </recommendedName>
</protein>
<name>A0ABR2L2K3_9EUKA</name>
<dbReference type="InterPro" id="IPR029030">
    <property type="entry name" value="Caspase-like_dom_sf"/>
</dbReference>
<dbReference type="EMBL" id="JAPFFF010000002">
    <property type="protein sequence ID" value="KAK8896957.1"/>
    <property type="molecule type" value="Genomic_DNA"/>
</dbReference>
<sequence>MQIKRVADDSVCYDKPNKNQKHPHYEHRISKMIAKNNEFSEKKFQSIRKVSTEKKLLKSFKRIGRCLNHISRDKMPTDGYDKVCLILINNFEHDKHDPKIGPLNDGYLFGLYHHRFGFKVFYLYNCNQGNYPKYLQFFLVHTIENLTVFYSGRDTINFGSHGIEFVDKNVSSNQFGQLIARDNNGRCKVVFISDCTTEGSVYDIQTVNKVNNLNPSDMLSFSVKKITDPDSKKGRRSHGIFTYYFCNFIYNDPAISPSRLIDRMNASLARFNETFVCESTNSMILNDPIYEPFNHNS</sequence>
<dbReference type="SUPFAM" id="SSF52129">
    <property type="entry name" value="Caspase-like"/>
    <property type="match status" value="1"/>
</dbReference>
<reference evidence="2 3" key="1">
    <citation type="submission" date="2024-04" db="EMBL/GenBank/DDBJ databases">
        <title>Tritrichomonas musculus Genome.</title>
        <authorList>
            <person name="Alves-Ferreira E."/>
            <person name="Grigg M."/>
            <person name="Lorenzi H."/>
            <person name="Galac M."/>
        </authorList>
    </citation>
    <scope>NUCLEOTIDE SEQUENCE [LARGE SCALE GENOMIC DNA]</scope>
    <source>
        <strain evidence="2 3">EAF2021</strain>
    </source>
</reference>
<accession>A0ABR2L2K3</accession>
<evidence type="ECO:0000313" key="3">
    <source>
        <dbReference type="Proteomes" id="UP001470230"/>
    </source>
</evidence>